<dbReference type="OrthoDB" id="276706at2759"/>
<accession>A0A836IT54</accession>
<evidence type="ECO:0000313" key="2">
    <source>
        <dbReference type="Proteomes" id="UP000674318"/>
    </source>
</evidence>
<evidence type="ECO:0000313" key="1">
    <source>
        <dbReference type="EMBL" id="KAG5505646.1"/>
    </source>
</evidence>
<dbReference type="RefSeq" id="XP_067757314.1">
    <property type="nucleotide sequence ID" value="XM_067900951.1"/>
</dbReference>
<dbReference type="GeneID" id="94291028"/>
<dbReference type="EMBL" id="JAFJZO010000021">
    <property type="protein sequence ID" value="KAG5505646.1"/>
    <property type="molecule type" value="Genomic_DNA"/>
</dbReference>
<dbReference type="KEGG" id="phet:94291028"/>
<dbReference type="Proteomes" id="UP000674318">
    <property type="component" value="Chromosome 21"/>
</dbReference>
<comment type="caution">
    <text evidence="1">The sequence shown here is derived from an EMBL/GenBank/DDBJ whole genome shotgun (WGS) entry which is preliminary data.</text>
</comment>
<dbReference type="AlphaFoldDB" id="A0A836IT54"/>
<reference evidence="1 2" key="1">
    <citation type="submission" date="2021-02" db="EMBL/GenBank/DDBJ databases">
        <title>Porcisia hertigi Genome sequencing and assembly.</title>
        <authorList>
            <person name="Almutairi H."/>
            <person name="Gatherer D."/>
        </authorList>
    </citation>
    <scope>NUCLEOTIDE SEQUENCE [LARGE SCALE GENOMIC DNA]</scope>
    <source>
        <strain evidence="1 2">C119</strain>
    </source>
</reference>
<protein>
    <submittedName>
        <fullName evidence="1">Uncharacterized protein</fullName>
    </submittedName>
</protein>
<gene>
    <name evidence="1" type="ORF">JKF63_04981</name>
</gene>
<name>A0A836IT54_9TRYP</name>
<organism evidence="1 2">
    <name type="scientific">Porcisia hertigi</name>
    <dbReference type="NCBI Taxonomy" id="2761500"/>
    <lineage>
        <taxon>Eukaryota</taxon>
        <taxon>Discoba</taxon>
        <taxon>Euglenozoa</taxon>
        <taxon>Kinetoplastea</taxon>
        <taxon>Metakinetoplastina</taxon>
        <taxon>Trypanosomatida</taxon>
        <taxon>Trypanosomatidae</taxon>
        <taxon>Leishmaniinae</taxon>
        <taxon>Porcisia</taxon>
    </lineage>
</organism>
<proteinExistence type="predicted"/>
<sequence>MNATTELTCVLRRLSPKTYERVLLVLHCLVSSNVYGQNIGGAHALSTQAICDIVLSACPGPVPRFLFALSDNDKLFRSADCGLTWRLCFSRCSEPNKTEAAAAQDLLDDVTSLLKSTADTPEYAVNHEGSSVVCCADGYRDVVALCGRSGFLAISGDRGVTFTTATNFLVSDFGENAHLRHVRVLDRDRVLVSDGLRVSCVTLHCVGSGPLALGKARVALVCATQVCMLHACSMGGGARCAVVAENGKMHLSFDGAISFLEVRHCLGRIRDLNTAAALRHCDLPDFPEETLASPMGLLSTEASASSPRSKPAYDYVSGYKCDVPACEGGPAVAVAQFEAGALRYGSDVFYRFFFVAGCGAEVIPYDYTALLCVCTRRESNSVVVMSTASYVSYIPFSQSRRDEQLLCAVTRIADGDGSYVACRGSAIGASISRDLARWSTPHGAAPVGLIAVGDGDILVCGRNKVVSHASGDTEAHTILDDMRVPLLMTVFSM</sequence>
<keyword evidence="2" id="KW-1185">Reference proteome</keyword>
<dbReference type="SUPFAM" id="SSF110296">
    <property type="entry name" value="Oligoxyloglucan reducing end-specific cellobiohydrolase"/>
    <property type="match status" value="1"/>
</dbReference>